<evidence type="ECO:0000256" key="4">
    <source>
        <dbReference type="SAM" id="MobiDB-lite"/>
    </source>
</evidence>
<evidence type="ECO:0000313" key="7">
    <source>
        <dbReference type="Proteomes" id="UP000012488"/>
    </source>
</evidence>
<evidence type="ECO:0000259" key="5">
    <source>
        <dbReference type="PROSITE" id="PS01124"/>
    </source>
</evidence>
<feature type="region of interest" description="Disordered" evidence="4">
    <location>
        <begin position="305"/>
        <end position="332"/>
    </location>
</feature>
<dbReference type="InterPro" id="IPR009057">
    <property type="entry name" value="Homeodomain-like_sf"/>
</dbReference>
<dbReference type="Pfam" id="PF14525">
    <property type="entry name" value="AraC_binding_2"/>
    <property type="match status" value="1"/>
</dbReference>
<evidence type="ECO:0000256" key="2">
    <source>
        <dbReference type="ARBA" id="ARBA00023125"/>
    </source>
</evidence>
<protein>
    <submittedName>
        <fullName evidence="6">Helix-turn-helix domain-containing protein</fullName>
    </submittedName>
</protein>
<dbReference type="Pfam" id="PF12833">
    <property type="entry name" value="HTH_18"/>
    <property type="match status" value="1"/>
</dbReference>
<reference evidence="6 7" key="2">
    <citation type="journal article" date="2013" name="Genome Announc.">
        <title>Draft Genome Sequence of Methylobacterium mesophilicum Strain SR1.6/6, Isolated from Citrus sinensis.</title>
        <authorList>
            <person name="Marinho Almeida D."/>
            <person name="Dini-Andreote F."/>
            <person name="Camargo Neves A.A."/>
            <person name="Juca Ramos R.T."/>
            <person name="Andreote F.D."/>
            <person name="Carneiro A.R."/>
            <person name="Oliveira de Souza Lima A."/>
            <person name="Caracciolo Gomes de Sa P.H."/>
            <person name="Ribeiro Barbosa M.S."/>
            <person name="Araujo W.L."/>
            <person name="Silva A."/>
        </authorList>
    </citation>
    <scope>NUCLEOTIDE SEQUENCE [LARGE SCALE GENOMIC DNA]</scope>
    <source>
        <strain evidence="6 7">SR1.6/6</strain>
    </source>
</reference>
<feature type="compositionally biased region" description="Polar residues" evidence="4">
    <location>
        <begin position="320"/>
        <end position="332"/>
    </location>
</feature>
<dbReference type="EMBL" id="CP043538">
    <property type="protein sequence ID" value="QGY06223.1"/>
    <property type="molecule type" value="Genomic_DNA"/>
</dbReference>
<keyword evidence="3" id="KW-0804">Transcription</keyword>
<keyword evidence="1" id="KW-0805">Transcription regulation</keyword>
<sequence length="332" mass="36915">MQPFFSTDGIHPKNAFRRWRETICERLIPIDQQPLHEVPFQGRLDVTSIGPVPISRMAHTAMRTEATPDAIRRHGQPDRLYASMKLSGHDTLQQGDREAVIRTGDFVLIDARPAVCEANTGISLVVDLPRERFEAMLGPSRLFCALTVGADLASTALANTFFQELGRVGDQLTPDAAARMALIGTDLIIASLAERMAQEMPGSIHGNVTVQRAKAYVEANLEDPNLDPPQLAAAMGVSLRRLQELFHERGRHISDYIWERRLEAAARRLSDPACTHLTIGMLAYGCGFTSQAHFARRFKDRYGTSPREYRRANGRDVQPVASTDRLSSRSAE</sequence>
<dbReference type="RefSeq" id="WP_039894539.1">
    <property type="nucleotide sequence ID" value="NZ_CP043538.1"/>
</dbReference>
<accession>A0A6B9FU65</accession>
<reference evidence="6 7" key="1">
    <citation type="journal article" date="2012" name="Genet. Mol. Biol.">
        <title>Analysis of 16S rRNA and mxaF genes revealing insights into Methylobacterium niche-specific plant association.</title>
        <authorList>
            <person name="Dourado M.N."/>
            <person name="Andreote F.D."/>
            <person name="Dini-Andreote F."/>
            <person name="Conti R."/>
            <person name="Araujo J.M."/>
            <person name="Araujo W.L."/>
        </authorList>
    </citation>
    <scope>NUCLEOTIDE SEQUENCE [LARGE SCALE GENOMIC DNA]</scope>
    <source>
        <strain evidence="6 7">SR1.6/6</strain>
    </source>
</reference>
<dbReference type="InterPro" id="IPR020449">
    <property type="entry name" value="Tscrpt_reg_AraC-type_HTH"/>
</dbReference>
<dbReference type="PROSITE" id="PS00041">
    <property type="entry name" value="HTH_ARAC_FAMILY_1"/>
    <property type="match status" value="1"/>
</dbReference>
<dbReference type="PRINTS" id="PR00032">
    <property type="entry name" value="HTHARAC"/>
</dbReference>
<dbReference type="KEGG" id="mmes:MMSR116_16975"/>
<dbReference type="OrthoDB" id="252470at2"/>
<dbReference type="PANTHER" id="PTHR46796:SF6">
    <property type="entry name" value="ARAC SUBFAMILY"/>
    <property type="match status" value="1"/>
</dbReference>
<evidence type="ECO:0000256" key="1">
    <source>
        <dbReference type="ARBA" id="ARBA00023015"/>
    </source>
</evidence>
<dbReference type="PROSITE" id="PS01124">
    <property type="entry name" value="HTH_ARAC_FAMILY_2"/>
    <property type="match status" value="1"/>
</dbReference>
<organism evidence="6 7">
    <name type="scientific">Methylobacterium mesophilicum SR1.6/6</name>
    <dbReference type="NCBI Taxonomy" id="908290"/>
    <lineage>
        <taxon>Bacteria</taxon>
        <taxon>Pseudomonadati</taxon>
        <taxon>Pseudomonadota</taxon>
        <taxon>Alphaproteobacteria</taxon>
        <taxon>Hyphomicrobiales</taxon>
        <taxon>Methylobacteriaceae</taxon>
        <taxon>Methylobacterium</taxon>
    </lineage>
</organism>
<dbReference type="InterPro" id="IPR018062">
    <property type="entry name" value="HTH_AraC-typ_CS"/>
</dbReference>
<evidence type="ECO:0000256" key="3">
    <source>
        <dbReference type="ARBA" id="ARBA00023163"/>
    </source>
</evidence>
<feature type="domain" description="HTH araC/xylS-type" evidence="5">
    <location>
        <begin position="211"/>
        <end position="312"/>
    </location>
</feature>
<dbReference type="Proteomes" id="UP000012488">
    <property type="component" value="Chromosome"/>
</dbReference>
<dbReference type="InterPro" id="IPR035418">
    <property type="entry name" value="AraC-bd_2"/>
</dbReference>
<dbReference type="SUPFAM" id="SSF46689">
    <property type="entry name" value="Homeodomain-like"/>
    <property type="match status" value="1"/>
</dbReference>
<dbReference type="SMART" id="SM00342">
    <property type="entry name" value="HTH_ARAC"/>
    <property type="match status" value="1"/>
</dbReference>
<dbReference type="Gene3D" id="1.10.10.60">
    <property type="entry name" value="Homeodomain-like"/>
    <property type="match status" value="1"/>
</dbReference>
<dbReference type="GO" id="GO:0043565">
    <property type="term" value="F:sequence-specific DNA binding"/>
    <property type="evidence" value="ECO:0007669"/>
    <property type="project" value="InterPro"/>
</dbReference>
<dbReference type="InterPro" id="IPR018060">
    <property type="entry name" value="HTH_AraC"/>
</dbReference>
<dbReference type="GO" id="GO:0003700">
    <property type="term" value="F:DNA-binding transcription factor activity"/>
    <property type="evidence" value="ECO:0007669"/>
    <property type="project" value="InterPro"/>
</dbReference>
<dbReference type="PANTHER" id="PTHR46796">
    <property type="entry name" value="HTH-TYPE TRANSCRIPTIONAL ACTIVATOR RHAS-RELATED"/>
    <property type="match status" value="1"/>
</dbReference>
<gene>
    <name evidence="6" type="ORF">MMSR116_16975</name>
</gene>
<evidence type="ECO:0000313" key="6">
    <source>
        <dbReference type="EMBL" id="QGY06223.1"/>
    </source>
</evidence>
<dbReference type="InterPro" id="IPR050204">
    <property type="entry name" value="AraC_XylS_family_regulators"/>
</dbReference>
<proteinExistence type="predicted"/>
<keyword evidence="2" id="KW-0238">DNA-binding</keyword>
<dbReference type="AlphaFoldDB" id="A0A6B9FU65"/>
<name>A0A6B9FU65_9HYPH</name>